<protein>
    <submittedName>
        <fullName evidence="4">Cytochrome b562</fullName>
    </submittedName>
</protein>
<dbReference type="Gene3D" id="1.20.120.10">
    <property type="entry name" value="Cytochrome c/b562"/>
    <property type="match status" value="1"/>
</dbReference>
<evidence type="ECO:0000256" key="1">
    <source>
        <dbReference type="ARBA" id="ARBA00005523"/>
    </source>
</evidence>
<dbReference type="GO" id="GO:0022900">
    <property type="term" value="P:electron transport chain"/>
    <property type="evidence" value="ECO:0007669"/>
    <property type="project" value="InterPro"/>
</dbReference>
<keyword evidence="2 3" id="KW-0732">Signal</keyword>
<dbReference type="AlphaFoldDB" id="A0A1H9Y5S8"/>
<proteinExistence type="inferred from homology"/>
<name>A0A1H9Y5S8_THASX</name>
<dbReference type="InterPro" id="IPR010980">
    <property type="entry name" value="Cyt_c/b562"/>
</dbReference>
<comment type="similarity">
    <text evidence="1">Belongs to the cytochrome b562 family.</text>
</comment>
<accession>A0A1H9Y5S8</accession>
<dbReference type="GO" id="GO:0020037">
    <property type="term" value="F:heme binding"/>
    <property type="evidence" value="ECO:0007669"/>
    <property type="project" value="InterPro"/>
</dbReference>
<feature type="signal peptide" evidence="3">
    <location>
        <begin position="1"/>
        <end position="19"/>
    </location>
</feature>
<dbReference type="Proteomes" id="UP000199308">
    <property type="component" value="Unassembled WGS sequence"/>
</dbReference>
<dbReference type="Pfam" id="PF07361">
    <property type="entry name" value="Cytochrom_B562"/>
    <property type="match status" value="1"/>
</dbReference>
<dbReference type="GO" id="GO:0042597">
    <property type="term" value="C:periplasmic space"/>
    <property type="evidence" value="ECO:0007669"/>
    <property type="project" value="InterPro"/>
</dbReference>
<keyword evidence="5" id="KW-1185">Reference proteome</keyword>
<dbReference type="OrthoDB" id="6106480at2"/>
<dbReference type="SUPFAM" id="SSF47175">
    <property type="entry name" value="Cytochromes"/>
    <property type="match status" value="1"/>
</dbReference>
<evidence type="ECO:0000256" key="2">
    <source>
        <dbReference type="ARBA" id="ARBA00022729"/>
    </source>
</evidence>
<feature type="chain" id="PRO_5011698085" evidence="3">
    <location>
        <begin position="20"/>
        <end position="141"/>
    </location>
</feature>
<dbReference type="EMBL" id="FOHK01000001">
    <property type="protein sequence ID" value="SES64240.1"/>
    <property type="molecule type" value="Genomic_DNA"/>
</dbReference>
<organism evidence="4 5">
    <name type="scientific">Thalassotalea agarivorans</name>
    <name type="common">Thalassomonas agarivorans</name>
    <dbReference type="NCBI Taxonomy" id="349064"/>
    <lineage>
        <taxon>Bacteria</taxon>
        <taxon>Pseudomonadati</taxon>
        <taxon>Pseudomonadota</taxon>
        <taxon>Gammaproteobacteria</taxon>
        <taxon>Alteromonadales</taxon>
        <taxon>Colwelliaceae</taxon>
        <taxon>Thalassotalea</taxon>
    </lineage>
</organism>
<gene>
    <name evidence="4" type="ORF">SAMN05660429_00089</name>
</gene>
<evidence type="ECO:0000313" key="4">
    <source>
        <dbReference type="EMBL" id="SES64240.1"/>
    </source>
</evidence>
<sequence>MKKLTLLLSALLLSTSALASHPQCGKTDLAEVMDEMKDSMKAYKQAFKASDEAKMAAVVEQLLQQIDKAETLVPLQISDQATLTAEQQAQFEKYQKGMAYLEKSVLTLKDAKTADERKAALNAIGKSSKKGHKAFKMKCDD</sequence>
<dbReference type="GO" id="GO:0005506">
    <property type="term" value="F:iron ion binding"/>
    <property type="evidence" value="ECO:0007669"/>
    <property type="project" value="InterPro"/>
</dbReference>
<dbReference type="GO" id="GO:0009055">
    <property type="term" value="F:electron transfer activity"/>
    <property type="evidence" value="ECO:0007669"/>
    <property type="project" value="InterPro"/>
</dbReference>
<dbReference type="RefSeq" id="WP_093326731.1">
    <property type="nucleotide sequence ID" value="NZ_AP027363.1"/>
</dbReference>
<dbReference type="InterPro" id="IPR009155">
    <property type="entry name" value="Cyt_b562"/>
</dbReference>
<evidence type="ECO:0000313" key="5">
    <source>
        <dbReference type="Proteomes" id="UP000199308"/>
    </source>
</evidence>
<dbReference type="STRING" id="349064.SAMN05660429_00089"/>
<reference evidence="4 5" key="1">
    <citation type="submission" date="2016-10" db="EMBL/GenBank/DDBJ databases">
        <authorList>
            <person name="de Groot N.N."/>
        </authorList>
    </citation>
    <scope>NUCLEOTIDE SEQUENCE [LARGE SCALE GENOMIC DNA]</scope>
    <source>
        <strain evidence="4 5">DSM 19706</strain>
    </source>
</reference>
<evidence type="ECO:0000256" key="3">
    <source>
        <dbReference type="SAM" id="SignalP"/>
    </source>
</evidence>